<sequence length="387" mass="44422">MLQNSIAFIKHYDYNLSALADSISLTNEEIISYRKSRPRYPPYHANECMICHKQLGHRGVKKCTSHSLPQFVLKHLGTKIYNINAFIKVPFEKEHSGIGEAGIFKLICEHCDNTFFQDYEDESKYTAAQSSIHSSQKALNEVALKNYLHSLYGNLSDRKRYRALIEDIKKAKPRAEETIENLKYEVDVLTADIKDIKASLETTLSSRPLLDSKPSYRFYEVVYYHVFQRSFPIAAQGKVTIDTDCWGNKINNLYDYDIPPQDLHICFFPSDSETAVLVFTEKANDRFDKMRDTIHSLTDDSIAKAFLSMFIAQNANFFLSSSIERDIFDNQYLRQLSGEDGIVQSYSHSTMPISRDQILKSIQDNQISGSLPLLLQYEKIPNCLIGK</sequence>
<evidence type="ECO:0000313" key="2">
    <source>
        <dbReference type="EMBL" id="VUW84366.1"/>
    </source>
</evidence>
<dbReference type="Proteomes" id="UP000319252">
    <property type="component" value="Unassembled WGS sequence"/>
</dbReference>
<evidence type="ECO:0000313" key="3">
    <source>
        <dbReference type="Proteomes" id="UP000319252"/>
    </source>
</evidence>
<organism evidence="2 3">
    <name type="scientific">Bifidobacterium longum subsp. infantis</name>
    <dbReference type="NCBI Taxonomy" id="1682"/>
    <lineage>
        <taxon>Bacteria</taxon>
        <taxon>Bacillati</taxon>
        <taxon>Actinomycetota</taxon>
        <taxon>Actinomycetes</taxon>
        <taxon>Bifidobacteriales</taxon>
        <taxon>Bifidobacteriaceae</taxon>
        <taxon>Bifidobacterium</taxon>
    </lineage>
</organism>
<dbReference type="AlphaFoldDB" id="A0A564S1N0"/>
<keyword evidence="1" id="KW-0175">Coiled coil</keyword>
<dbReference type="EMBL" id="CABHML010000069">
    <property type="protein sequence ID" value="VUW84366.1"/>
    <property type="molecule type" value="Genomic_DNA"/>
</dbReference>
<feature type="coiled-coil region" evidence="1">
    <location>
        <begin position="165"/>
        <end position="199"/>
    </location>
</feature>
<protein>
    <submittedName>
        <fullName evidence="2">Uncharacterized protein</fullName>
    </submittedName>
</protein>
<dbReference type="RefSeq" id="WP_154050645.1">
    <property type="nucleotide sequence ID" value="NZ_CABHML010000069.1"/>
</dbReference>
<gene>
    <name evidence="2" type="ORF">BLONGUMMC1_01634</name>
</gene>
<name>A0A564S1N0_BIFLI</name>
<proteinExistence type="predicted"/>
<reference evidence="2 3" key="1">
    <citation type="submission" date="2019-07" db="EMBL/GenBank/DDBJ databases">
        <authorList>
            <person name="Chang H.-W."/>
            <person name="Raman A."/>
            <person name="Venkatesh S."/>
            <person name="Gehrig J."/>
        </authorList>
    </citation>
    <scope>NUCLEOTIDE SEQUENCE [LARGE SCALE GENOMIC DNA]</scope>
    <source>
        <strain evidence="2">B.longum_ssp_infantis_4</strain>
    </source>
</reference>
<evidence type="ECO:0000256" key="1">
    <source>
        <dbReference type="SAM" id="Coils"/>
    </source>
</evidence>
<accession>A0A564S1N0</accession>